<reference evidence="2 3" key="1">
    <citation type="submission" date="2021-05" db="EMBL/GenBank/DDBJ databases">
        <title>Comparative genomic studies on the polysaccharide-degrading batcterial strains of the Flammeovirga genus.</title>
        <authorList>
            <person name="Zewei F."/>
            <person name="Zheng Z."/>
            <person name="Yu L."/>
            <person name="Ruyue G."/>
            <person name="Yanhong M."/>
            <person name="Yuanyuan C."/>
            <person name="Jingyan G."/>
            <person name="Wenjun H."/>
        </authorList>
    </citation>
    <scope>NUCLEOTIDE SEQUENCE [LARGE SCALE GENOMIC DNA]</scope>
    <source>
        <strain evidence="2 3">YS10</strain>
    </source>
</reference>
<dbReference type="Pfam" id="PF18962">
    <property type="entry name" value="Por_Secre_tail"/>
    <property type="match status" value="1"/>
</dbReference>
<dbReference type="InterPro" id="IPR026444">
    <property type="entry name" value="Secre_tail"/>
</dbReference>
<proteinExistence type="predicted"/>
<evidence type="ECO:0000313" key="2">
    <source>
        <dbReference type="EMBL" id="QWG08726.1"/>
    </source>
</evidence>
<protein>
    <submittedName>
        <fullName evidence="2">T9SS type A sorting domain-containing protein</fullName>
    </submittedName>
</protein>
<dbReference type="NCBIfam" id="TIGR04183">
    <property type="entry name" value="Por_Secre_tail"/>
    <property type="match status" value="1"/>
</dbReference>
<organism evidence="2 3">
    <name type="scientific">Flammeovirga kamogawensis</name>
    <dbReference type="NCBI Taxonomy" id="373891"/>
    <lineage>
        <taxon>Bacteria</taxon>
        <taxon>Pseudomonadati</taxon>
        <taxon>Bacteroidota</taxon>
        <taxon>Cytophagia</taxon>
        <taxon>Cytophagales</taxon>
        <taxon>Flammeovirgaceae</taxon>
        <taxon>Flammeovirga</taxon>
    </lineage>
</organism>
<dbReference type="EMBL" id="CP076128">
    <property type="protein sequence ID" value="QWG08726.1"/>
    <property type="molecule type" value="Genomic_DNA"/>
</dbReference>
<gene>
    <name evidence="2" type="ORF">KM029_07245</name>
</gene>
<feature type="domain" description="Secretion system C-terminal sorting" evidence="1">
    <location>
        <begin position="371"/>
        <end position="446"/>
    </location>
</feature>
<dbReference type="RefSeq" id="WP_144072639.1">
    <property type="nucleotide sequence ID" value="NZ_CP076128.1"/>
</dbReference>
<sequence length="448" mass="50881">MKSFSHNYNSFKIVTLISFLMLITLGNDSIAQKGTIKKTLNRQTLPTDTFRFKYVYKNITEYQVFDRYKPNNDKGFLVKGTFKAGEGLKDGKPFNRKKYTGIYSNVTIKSGSTLHIPVGQTLLIQGNVYLKTEGTLKNEGRLVIIEGNLFIGNYSENSILGHQDHTNFINTGDLYVQGNLIGQHPHGCTFKGNIAIEENVAFHFHKHKSPSEANFYFNEVKDKFEKVKIHDPQKHVMSAQLSKGKKHAGLGQNIPLQKLKPYLGLDLPVELSSFSCTQEESFTAIKWTTAQEINNSHFTIEKSYDKKNFEKIDEVEGQGNSNTVKQYKIDVPTDKNRTVYYRLTQFDFDGKSESWIQAVMSDEDTKVDVSVYPNPTTDFLKVETNSIDDTPMDYYLINTSTGVKTKLTSSSSQYSSQKFDVSGLSQGVYVLEVLQGNKRIYQKKIIKN</sequence>
<keyword evidence="3" id="KW-1185">Reference proteome</keyword>
<name>A0ABX8GYV1_9BACT</name>
<accession>A0ABX8GYV1</accession>
<evidence type="ECO:0000313" key="3">
    <source>
        <dbReference type="Proteomes" id="UP000682802"/>
    </source>
</evidence>
<evidence type="ECO:0000259" key="1">
    <source>
        <dbReference type="Pfam" id="PF18962"/>
    </source>
</evidence>
<dbReference type="Proteomes" id="UP000682802">
    <property type="component" value="Chromosome 1"/>
</dbReference>